<keyword evidence="4 9" id="KW-1133">Transmembrane helix</keyword>
<keyword evidence="7" id="KW-0675">Receptor</keyword>
<evidence type="ECO:0000256" key="1">
    <source>
        <dbReference type="ARBA" id="ARBA00004651"/>
    </source>
</evidence>
<dbReference type="Pfam" id="PF00001">
    <property type="entry name" value="7tm_1"/>
    <property type="match status" value="1"/>
</dbReference>
<feature type="transmembrane region" description="Helical" evidence="9">
    <location>
        <begin position="208"/>
        <end position="234"/>
    </location>
</feature>
<feature type="domain" description="G-protein coupled receptors family 1 profile" evidence="10">
    <location>
        <begin position="64"/>
        <end position="316"/>
    </location>
</feature>
<feature type="transmembrane region" description="Helical" evidence="9">
    <location>
        <begin position="293"/>
        <end position="319"/>
    </location>
</feature>
<proteinExistence type="predicted"/>
<gene>
    <name evidence="11" type="ORF">ACEWY4_016843</name>
</gene>
<dbReference type="InterPro" id="IPR017452">
    <property type="entry name" value="GPCR_Rhodpsn_7TM"/>
</dbReference>
<evidence type="ECO:0000259" key="10">
    <source>
        <dbReference type="PROSITE" id="PS50262"/>
    </source>
</evidence>
<evidence type="ECO:0000313" key="12">
    <source>
        <dbReference type="Proteomes" id="UP001591681"/>
    </source>
</evidence>
<evidence type="ECO:0000256" key="7">
    <source>
        <dbReference type="ARBA" id="ARBA00023170"/>
    </source>
</evidence>
<name>A0ABD1JMZ5_9TELE</name>
<evidence type="ECO:0000313" key="11">
    <source>
        <dbReference type="EMBL" id="KAL2088015.1"/>
    </source>
</evidence>
<dbReference type="SUPFAM" id="SSF81321">
    <property type="entry name" value="Family A G protein-coupled receptor-like"/>
    <property type="match status" value="1"/>
</dbReference>
<keyword evidence="2" id="KW-1003">Cell membrane</keyword>
<keyword evidence="6 9" id="KW-0472">Membrane</keyword>
<feature type="transmembrane region" description="Helical" evidence="9">
    <location>
        <begin position="161"/>
        <end position="188"/>
    </location>
</feature>
<keyword evidence="3 9" id="KW-0812">Transmembrane</keyword>
<dbReference type="GO" id="GO:0004930">
    <property type="term" value="F:G protein-coupled receptor activity"/>
    <property type="evidence" value="ECO:0007669"/>
    <property type="project" value="UniProtKB-KW"/>
</dbReference>
<dbReference type="InterPro" id="IPR000276">
    <property type="entry name" value="GPCR_Rhodpsn"/>
</dbReference>
<feature type="transmembrane region" description="Helical" evidence="9">
    <location>
        <begin position="255"/>
        <end position="273"/>
    </location>
</feature>
<comment type="subcellular location">
    <subcellularLocation>
        <location evidence="1">Cell membrane</location>
        <topology evidence="1">Multi-pass membrane protein</topology>
    </subcellularLocation>
</comment>
<evidence type="ECO:0000256" key="2">
    <source>
        <dbReference type="ARBA" id="ARBA00022475"/>
    </source>
</evidence>
<evidence type="ECO:0000256" key="6">
    <source>
        <dbReference type="ARBA" id="ARBA00023136"/>
    </source>
</evidence>
<keyword evidence="8" id="KW-0807">Transducer</keyword>
<organism evidence="11 12">
    <name type="scientific">Coilia grayii</name>
    <name type="common">Gray's grenadier anchovy</name>
    <dbReference type="NCBI Taxonomy" id="363190"/>
    <lineage>
        <taxon>Eukaryota</taxon>
        <taxon>Metazoa</taxon>
        <taxon>Chordata</taxon>
        <taxon>Craniata</taxon>
        <taxon>Vertebrata</taxon>
        <taxon>Euteleostomi</taxon>
        <taxon>Actinopterygii</taxon>
        <taxon>Neopterygii</taxon>
        <taxon>Teleostei</taxon>
        <taxon>Clupei</taxon>
        <taxon>Clupeiformes</taxon>
        <taxon>Clupeoidei</taxon>
        <taxon>Engraulidae</taxon>
        <taxon>Coilinae</taxon>
        <taxon>Coilia</taxon>
    </lineage>
</organism>
<keyword evidence="12" id="KW-1185">Reference proteome</keyword>
<feature type="transmembrane region" description="Helical" evidence="9">
    <location>
        <begin position="127"/>
        <end position="149"/>
    </location>
</feature>
<reference evidence="11 12" key="1">
    <citation type="submission" date="2024-09" db="EMBL/GenBank/DDBJ databases">
        <title>A chromosome-level genome assembly of Gray's grenadier anchovy, Coilia grayii.</title>
        <authorList>
            <person name="Fu Z."/>
        </authorList>
    </citation>
    <scope>NUCLEOTIDE SEQUENCE [LARGE SCALE GENOMIC DNA]</scope>
    <source>
        <strain evidence="11">G4</strain>
        <tissue evidence="11">Muscle</tissue>
    </source>
</reference>
<dbReference type="PRINTS" id="PR00237">
    <property type="entry name" value="GPCRRHODOPSN"/>
</dbReference>
<dbReference type="Gene3D" id="1.20.1070.10">
    <property type="entry name" value="Rhodopsin 7-helix transmembrane proteins"/>
    <property type="match status" value="1"/>
</dbReference>
<dbReference type="PRINTS" id="PR01157">
    <property type="entry name" value="P2YPURNOCPTR"/>
</dbReference>
<sequence length="368" mass="41683">MCASVAPMTLNKASECAIISSTRMTYIIYHGNGTEGNCTDVDHLVKRYYLPVMYSLVFIVGLVGNVTSLLVYFTKLRPWRSSSVIMVNLASTDLLYTFSMPFFVYYYTRSDSWTLGAFMCRFVRFGFHFNLYGSILFLTCLAVFRYMAVVHPMRAAEIQRVQWGVLACVAVWALAAAEIAPMLTMISMVEFNNKTYCLDFASNDPEQVWLYGWVLTVVGYLLPLVVVCGSYIRIVRELAQGPHTHSRGRVRARRLIVVVMVCFVVCFMPYHVLRVLRVFTRRKTDSSCLMERWVHAAYIISRPLAALNTVFNLVLYTLAGDRFQAAFLSLFKCHAFKCLAKVKAGISLAVISKATSNTTREADTNNTK</sequence>
<accession>A0ABD1JMZ5</accession>
<evidence type="ECO:0000256" key="4">
    <source>
        <dbReference type="ARBA" id="ARBA00022989"/>
    </source>
</evidence>
<dbReference type="Proteomes" id="UP001591681">
    <property type="component" value="Unassembled WGS sequence"/>
</dbReference>
<comment type="caution">
    <text evidence="11">The sequence shown here is derived from an EMBL/GenBank/DDBJ whole genome shotgun (WGS) entry which is preliminary data.</text>
</comment>
<evidence type="ECO:0000256" key="8">
    <source>
        <dbReference type="ARBA" id="ARBA00023224"/>
    </source>
</evidence>
<dbReference type="PROSITE" id="PS50262">
    <property type="entry name" value="G_PROTEIN_RECEP_F1_2"/>
    <property type="match status" value="1"/>
</dbReference>
<dbReference type="EMBL" id="JBHFQA010000014">
    <property type="protein sequence ID" value="KAL2088015.1"/>
    <property type="molecule type" value="Genomic_DNA"/>
</dbReference>
<dbReference type="PANTHER" id="PTHR24231">
    <property type="entry name" value="PURINOCEPTOR-RELATED G-PROTEIN COUPLED RECEPTOR"/>
    <property type="match status" value="1"/>
</dbReference>
<feature type="transmembrane region" description="Helical" evidence="9">
    <location>
        <begin position="52"/>
        <end position="73"/>
    </location>
</feature>
<dbReference type="AlphaFoldDB" id="A0ABD1JMZ5"/>
<feature type="transmembrane region" description="Helical" evidence="9">
    <location>
        <begin position="85"/>
        <end position="107"/>
    </location>
</feature>
<evidence type="ECO:0000256" key="3">
    <source>
        <dbReference type="ARBA" id="ARBA00022692"/>
    </source>
</evidence>
<dbReference type="GO" id="GO:0005886">
    <property type="term" value="C:plasma membrane"/>
    <property type="evidence" value="ECO:0007669"/>
    <property type="project" value="UniProtKB-SubCell"/>
</dbReference>
<keyword evidence="5" id="KW-0297">G-protein coupled receptor</keyword>
<evidence type="ECO:0000256" key="9">
    <source>
        <dbReference type="SAM" id="Phobius"/>
    </source>
</evidence>
<evidence type="ECO:0000256" key="5">
    <source>
        <dbReference type="ARBA" id="ARBA00023040"/>
    </source>
</evidence>
<protein>
    <recommendedName>
        <fullName evidence="10">G-protein coupled receptors family 1 profile domain-containing protein</fullName>
    </recommendedName>
</protein>
<dbReference type="PANTHER" id="PTHR24231:SF15">
    <property type="entry name" value="2-OXOGLUTARATE RECEPTOR 1"/>
    <property type="match status" value="1"/>
</dbReference>